<organism evidence="1 2">
    <name type="scientific">Steinernema glaseri</name>
    <dbReference type="NCBI Taxonomy" id="37863"/>
    <lineage>
        <taxon>Eukaryota</taxon>
        <taxon>Metazoa</taxon>
        <taxon>Ecdysozoa</taxon>
        <taxon>Nematoda</taxon>
        <taxon>Chromadorea</taxon>
        <taxon>Rhabditida</taxon>
        <taxon>Tylenchina</taxon>
        <taxon>Panagrolaimomorpha</taxon>
        <taxon>Strongyloidoidea</taxon>
        <taxon>Steinernematidae</taxon>
        <taxon>Steinernema</taxon>
    </lineage>
</organism>
<dbReference type="WBParaSite" id="L893_g33730.t1">
    <property type="protein sequence ID" value="L893_g33730.t1"/>
    <property type="gene ID" value="L893_g33730"/>
</dbReference>
<reference evidence="2" key="1">
    <citation type="submission" date="2016-11" db="UniProtKB">
        <authorList>
            <consortium name="WormBaseParasite"/>
        </authorList>
    </citation>
    <scope>IDENTIFICATION</scope>
</reference>
<sequence>MGMLCWRAALTAKDPYMSPDFTVVDSVLRLPAIFCQDGARFPIEGQYNSRLEQYVYYSYRIFAFIKFLSSRDSIESSSGLSRGVTLS</sequence>
<evidence type="ECO:0000313" key="2">
    <source>
        <dbReference type="WBParaSite" id="L893_g33730.t1"/>
    </source>
</evidence>
<proteinExistence type="predicted"/>
<accession>A0A1I8A8T7</accession>
<keyword evidence="1" id="KW-1185">Reference proteome</keyword>
<name>A0A1I8A8T7_9BILA</name>
<dbReference type="Proteomes" id="UP000095287">
    <property type="component" value="Unplaced"/>
</dbReference>
<protein>
    <submittedName>
        <fullName evidence="2">Secreted protein</fullName>
    </submittedName>
</protein>
<evidence type="ECO:0000313" key="1">
    <source>
        <dbReference type="Proteomes" id="UP000095287"/>
    </source>
</evidence>
<dbReference type="AlphaFoldDB" id="A0A1I8A8T7"/>